<dbReference type="GO" id="GO:0004070">
    <property type="term" value="F:aspartate carbamoyltransferase activity"/>
    <property type="evidence" value="ECO:0007669"/>
    <property type="project" value="TreeGrafter"/>
</dbReference>
<dbReference type="EMBL" id="LAVV01006525">
    <property type="protein sequence ID" value="KNZ59497.1"/>
    <property type="molecule type" value="Genomic_DNA"/>
</dbReference>
<keyword evidence="2" id="KW-0479">Metal-binding</keyword>
<dbReference type="InterPro" id="IPR016185">
    <property type="entry name" value="PreATP-grasp_dom_sf"/>
</dbReference>
<dbReference type="GO" id="GO:0004087">
    <property type="term" value="F:carbamoyl-phosphate synthase (ammonia) activity"/>
    <property type="evidence" value="ECO:0007669"/>
    <property type="project" value="UniProtKB-EC"/>
</dbReference>
<dbReference type="GO" id="GO:0006228">
    <property type="term" value="P:UTP biosynthetic process"/>
    <property type="evidence" value="ECO:0007669"/>
    <property type="project" value="TreeGrafter"/>
</dbReference>
<dbReference type="GO" id="GO:0005829">
    <property type="term" value="C:cytosol"/>
    <property type="evidence" value="ECO:0007669"/>
    <property type="project" value="TreeGrafter"/>
</dbReference>
<dbReference type="FunFam" id="3.40.50.20:FF:000001">
    <property type="entry name" value="Carbamoyl-phosphate synthase large chain"/>
    <property type="match status" value="1"/>
</dbReference>
<dbReference type="STRING" id="27349.A0A0L6VG23"/>
<reference evidence="7 8" key="1">
    <citation type="submission" date="2015-08" db="EMBL/GenBank/DDBJ databases">
        <title>Next Generation Sequencing and Analysis of the Genome of Puccinia sorghi L Schw, the Causal Agent of Maize Common Rust.</title>
        <authorList>
            <person name="Rochi L."/>
            <person name="Burguener G."/>
            <person name="Darino M."/>
            <person name="Turjanski A."/>
            <person name="Kreff E."/>
            <person name="Dieguez M.J."/>
            <person name="Sacco F."/>
        </authorList>
    </citation>
    <scope>NUCLEOTIDE SEQUENCE [LARGE SCALE GENOMIC DNA]</scope>
    <source>
        <strain evidence="7 8">RO10H11247</strain>
    </source>
</reference>
<gene>
    <name evidence="7" type="ORF">VP01_1719g6</name>
</gene>
<dbReference type="GO" id="GO:0046872">
    <property type="term" value="F:metal ion binding"/>
    <property type="evidence" value="ECO:0007669"/>
    <property type="project" value="UniProtKB-KW"/>
</dbReference>
<dbReference type="PANTHER" id="PTHR11405:SF5">
    <property type="entry name" value="CAD PROTEIN"/>
    <property type="match status" value="1"/>
</dbReference>
<dbReference type="GO" id="GO:0005524">
    <property type="term" value="F:ATP binding"/>
    <property type="evidence" value="ECO:0007669"/>
    <property type="project" value="UniProtKB-KW"/>
</dbReference>
<evidence type="ECO:0000256" key="4">
    <source>
        <dbReference type="ARBA" id="ARBA00022840"/>
    </source>
</evidence>
<keyword evidence="1" id="KW-0436">Ligase</keyword>
<evidence type="ECO:0000256" key="3">
    <source>
        <dbReference type="ARBA" id="ARBA00022741"/>
    </source>
</evidence>
<keyword evidence="3" id="KW-0547">Nucleotide-binding</keyword>
<dbReference type="PANTHER" id="PTHR11405">
    <property type="entry name" value="CARBAMOYLTRANSFERASE FAMILY MEMBER"/>
    <property type="match status" value="1"/>
</dbReference>
<dbReference type="GO" id="GO:0006541">
    <property type="term" value="P:glutamine metabolic process"/>
    <property type="evidence" value="ECO:0007669"/>
    <property type="project" value="TreeGrafter"/>
</dbReference>
<dbReference type="GO" id="GO:0006207">
    <property type="term" value="P:'de novo' pyrimidine nucleobase biosynthetic process"/>
    <property type="evidence" value="ECO:0007669"/>
    <property type="project" value="TreeGrafter"/>
</dbReference>
<dbReference type="OrthoDB" id="434at2759"/>
<dbReference type="InterPro" id="IPR058047">
    <property type="entry name" value="CPSase_preATP-grasp"/>
</dbReference>
<evidence type="ECO:0000313" key="7">
    <source>
        <dbReference type="EMBL" id="KNZ59497.1"/>
    </source>
</evidence>
<dbReference type="Proteomes" id="UP000037035">
    <property type="component" value="Unassembled WGS sequence"/>
</dbReference>
<sequence>MRATHELTGKGLPALRILTKVSHVCQGHLTVQVKKVLIGQASKFDYSGSRAINALQEEGVYTILINAKISTIQTSKGLANKVYFLPVNPERTKDNSSIVLAYLHSYAQPSTCKNPWVV</sequence>
<dbReference type="GO" id="GO:0019240">
    <property type="term" value="P:citrulline biosynthetic process"/>
    <property type="evidence" value="ECO:0007669"/>
    <property type="project" value="TreeGrafter"/>
</dbReference>
<accession>A0A0L6VG23</accession>
<dbReference type="SUPFAM" id="SSF52440">
    <property type="entry name" value="PreATP-grasp domain"/>
    <property type="match status" value="1"/>
</dbReference>
<proteinExistence type="predicted"/>
<dbReference type="GO" id="GO:0004088">
    <property type="term" value="F:carbamoyl-phosphate synthase (glutamine-hydrolyzing) activity"/>
    <property type="evidence" value="ECO:0007669"/>
    <property type="project" value="TreeGrafter"/>
</dbReference>
<keyword evidence="4" id="KW-0067">ATP-binding</keyword>
<comment type="caution">
    <text evidence="7">The sequence shown here is derived from an EMBL/GenBank/DDBJ whole genome shotgun (WGS) entry which is preliminary data.</text>
</comment>
<dbReference type="Gene3D" id="3.40.50.20">
    <property type="match status" value="1"/>
</dbReference>
<name>A0A0L6VG23_9BASI</name>
<evidence type="ECO:0000256" key="1">
    <source>
        <dbReference type="ARBA" id="ARBA00022598"/>
    </source>
</evidence>
<dbReference type="AlphaFoldDB" id="A0A0L6VG23"/>
<dbReference type="VEuPathDB" id="FungiDB:VP01_1719g6"/>
<evidence type="ECO:0000256" key="5">
    <source>
        <dbReference type="ARBA" id="ARBA00047359"/>
    </source>
</evidence>
<protein>
    <submittedName>
        <fullName evidence="7">Carbamoyl-phosphate synthase</fullName>
    </submittedName>
</protein>
<feature type="domain" description="Carbamoyl phosphate synthase preATP-grasp" evidence="6">
    <location>
        <begin position="37"/>
        <end position="92"/>
    </location>
</feature>
<evidence type="ECO:0000259" key="6">
    <source>
        <dbReference type="Pfam" id="PF25596"/>
    </source>
</evidence>
<dbReference type="Pfam" id="PF25596">
    <property type="entry name" value="CPSase_L_D1"/>
    <property type="match status" value="1"/>
</dbReference>
<dbReference type="GO" id="GO:0004151">
    <property type="term" value="F:dihydroorotase activity"/>
    <property type="evidence" value="ECO:0007669"/>
    <property type="project" value="TreeGrafter"/>
</dbReference>
<organism evidence="7 8">
    <name type="scientific">Puccinia sorghi</name>
    <dbReference type="NCBI Taxonomy" id="27349"/>
    <lineage>
        <taxon>Eukaryota</taxon>
        <taxon>Fungi</taxon>
        <taxon>Dikarya</taxon>
        <taxon>Basidiomycota</taxon>
        <taxon>Pucciniomycotina</taxon>
        <taxon>Pucciniomycetes</taxon>
        <taxon>Pucciniales</taxon>
        <taxon>Pucciniaceae</taxon>
        <taxon>Puccinia</taxon>
    </lineage>
</organism>
<keyword evidence="8" id="KW-1185">Reference proteome</keyword>
<evidence type="ECO:0000256" key="2">
    <source>
        <dbReference type="ARBA" id="ARBA00022723"/>
    </source>
</evidence>
<comment type="catalytic activity">
    <reaction evidence="5">
        <text>hydrogencarbonate + NH4(+) + 2 ATP = carbamoyl phosphate + 2 ADP + phosphate + 2 H(+)</text>
        <dbReference type="Rhea" id="RHEA:18029"/>
        <dbReference type="ChEBI" id="CHEBI:15378"/>
        <dbReference type="ChEBI" id="CHEBI:17544"/>
        <dbReference type="ChEBI" id="CHEBI:28938"/>
        <dbReference type="ChEBI" id="CHEBI:30616"/>
        <dbReference type="ChEBI" id="CHEBI:43474"/>
        <dbReference type="ChEBI" id="CHEBI:58228"/>
        <dbReference type="ChEBI" id="CHEBI:456216"/>
        <dbReference type="EC" id="6.3.4.16"/>
    </reaction>
</comment>
<evidence type="ECO:0000313" key="8">
    <source>
        <dbReference type="Proteomes" id="UP000037035"/>
    </source>
</evidence>